<keyword evidence="16" id="KW-1185">Reference proteome</keyword>
<keyword evidence="6 10" id="KW-0133">Cell shape</keyword>
<dbReference type="InterPro" id="IPR035911">
    <property type="entry name" value="MurE/MurF_N"/>
</dbReference>
<proteinExistence type="inferred from homology"/>
<comment type="catalytic activity">
    <reaction evidence="10 11">
        <text>D-alanyl-D-alanine + UDP-N-acetyl-alpha-D-muramoyl-L-alanyl-gamma-D-glutamyl-meso-2,6-diaminopimelate + ATP = UDP-N-acetyl-alpha-D-muramoyl-L-alanyl-gamma-D-glutamyl-meso-2,6-diaminopimeloyl-D-alanyl-D-alanine + ADP + phosphate + H(+)</text>
        <dbReference type="Rhea" id="RHEA:28374"/>
        <dbReference type="ChEBI" id="CHEBI:15378"/>
        <dbReference type="ChEBI" id="CHEBI:30616"/>
        <dbReference type="ChEBI" id="CHEBI:43474"/>
        <dbReference type="ChEBI" id="CHEBI:57822"/>
        <dbReference type="ChEBI" id="CHEBI:61386"/>
        <dbReference type="ChEBI" id="CHEBI:83905"/>
        <dbReference type="ChEBI" id="CHEBI:456216"/>
        <dbReference type="EC" id="6.3.2.10"/>
    </reaction>
</comment>
<dbReference type="Gene3D" id="3.40.1190.10">
    <property type="entry name" value="Mur-like, catalytic domain"/>
    <property type="match status" value="1"/>
</dbReference>
<comment type="subcellular location">
    <subcellularLocation>
        <location evidence="10 11">Cytoplasm</location>
    </subcellularLocation>
</comment>
<dbReference type="PANTHER" id="PTHR43024">
    <property type="entry name" value="UDP-N-ACETYLMURAMOYL-TRIPEPTIDE--D-ALANYL-D-ALANINE LIGASE"/>
    <property type="match status" value="1"/>
</dbReference>
<dbReference type="Pfam" id="PF02875">
    <property type="entry name" value="Mur_ligase_C"/>
    <property type="match status" value="1"/>
</dbReference>
<dbReference type="GO" id="GO:0005737">
    <property type="term" value="C:cytoplasm"/>
    <property type="evidence" value="ECO:0007669"/>
    <property type="project" value="UniProtKB-SubCell"/>
</dbReference>
<dbReference type="InterPro" id="IPR013221">
    <property type="entry name" value="Mur_ligase_cen"/>
</dbReference>
<evidence type="ECO:0000259" key="12">
    <source>
        <dbReference type="Pfam" id="PF01225"/>
    </source>
</evidence>
<dbReference type="GO" id="GO:0051301">
    <property type="term" value="P:cell division"/>
    <property type="evidence" value="ECO:0007669"/>
    <property type="project" value="UniProtKB-KW"/>
</dbReference>
<evidence type="ECO:0000256" key="1">
    <source>
        <dbReference type="ARBA" id="ARBA00022490"/>
    </source>
</evidence>
<dbReference type="SUPFAM" id="SSF53623">
    <property type="entry name" value="MurD-like peptide ligases, catalytic domain"/>
    <property type="match status" value="1"/>
</dbReference>
<dbReference type="GO" id="GO:0008360">
    <property type="term" value="P:regulation of cell shape"/>
    <property type="evidence" value="ECO:0007669"/>
    <property type="project" value="UniProtKB-KW"/>
</dbReference>
<dbReference type="HOGENOM" id="CLU_031507_0_0_11"/>
<evidence type="ECO:0000256" key="5">
    <source>
        <dbReference type="ARBA" id="ARBA00022840"/>
    </source>
</evidence>
<dbReference type="RefSeq" id="WP_006063901.1">
    <property type="nucleotide sequence ID" value="NZ_KB290831.1"/>
</dbReference>
<dbReference type="NCBIfam" id="TIGR01143">
    <property type="entry name" value="murF"/>
    <property type="match status" value="1"/>
</dbReference>
<evidence type="ECO:0000256" key="3">
    <source>
        <dbReference type="ARBA" id="ARBA00022618"/>
    </source>
</evidence>
<evidence type="ECO:0000256" key="10">
    <source>
        <dbReference type="HAMAP-Rule" id="MF_02019"/>
    </source>
</evidence>
<feature type="domain" description="Mur ligase C-terminal" evidence="13">
    <location>
        <begin position="329"/>
        <end position="452"/>
    </location>
</feature>
<dbReference type="Pfam" id="PF01225">
    <property type="entry name" value="Mur_ligase"/>
    <property type="match status" value="1"/>
</dbReference>
<dbReference type="InterPro" id="IPR051046">
    <property type="entry name" value="MurCDEF_CellWall_CoF430Synth"/>
</dbReference>
<evidence type="ECO:0000256" key="11">
    <source>
        <dbReference type="RuleBase" id="RU004136"/>
    </source>
</evidence>
<keyword evidence="9 10" id="KW-0961">Cell wall biogenesis/degradation</keyword>
<dbReference type="InterPro" id="IPR004101">
    <property type="entry name" value="Mur_ligase_C"/>
</dbReference>
<dbReference type="GO" id="GO:0047480">
    <property type="term" value="F:UDP-N-acetylmuramoyl-tripeptide-D-alanyl-D-alanine ligase activity"/>
    <property type="evidence" value="ECO:0007669"/>
    <property type="project" value="UniProtKB-UniRule"/>
</dbReference>
<dbReference type="PATRIC" id="fig|1035195.3.peg.1511"/>
<dbReference type="eggNOG" id="COG0770">
    <property type="taxonomic scope" value="Bacteria"/>
</dbReference>
<evidence type="ECO:0000259" key="14">
    <source>
        <dbReference type="Pfam" id="PF08245"/>
    </source>
</evidence>
<dbReference type="Proteomes" id="UP000010445">
    <property type="component" value="Unassembled WGS sequence"/>
</dbReference>
<dbReference type="InterPro" id="IPR036565">
    <property type="entry name" value="Mur-like_cat_sf"/>
</dbReference>
<comment type="pathway">
    <text evidence="10 11">Cell wall biogenesis; peptidoglycan biosynthesis.</text>
</comment>
<accession>L1MFM9</accession>
<evidence type="ECO:0000313" key="15">
    <source>
        <dbReference type="EMBL" id="EKX89769.1"/>
    </source>
</evidence>
<comment type="similarity">
    <text evidence="10">Belongs to the MurCDEF family. MurF subfamily.</text>
</comment>
<sequence>MITLTLAEVAEIVGGQLNGDPHVRVDSVEFDSRKVTPHTLFVALRGARVDGHDFATSVDGPVLAARPVDAPSVVVPHIDNPQSNADAYAHDPSGDNASVLEALSKLARYNIDHADVTVIGVTGSAGKTSTKDLIASVVQRLGSTVAPPGSFNNELGHPYTALRCDKTTDYLVAELSARGLGHVAHLAQIAPPTIGVVLNVGTAHLGEFGSREVIAQAKGELVAALPSTGVAVLNADDPLVTNMPTSAKVVRFSTTMEADYYATDIQLGELSQASFVLHTPHGQAPVNLQVFGEHQVANALAAAAVGVECGLSVADVAQALSEHTAASAHRMDVQRCGDVVIIDDAYNANPDSMRAGVSALIDATSKKTWAVLGQMNELGEDADAEHRKLGEYLAERGVDTLVAVGTSAQVEALANSAREHGVHTLVASDVQQAVDLVQAELAPGDAVLVKASYSDSLWRVAEGLMQLRRSE</sequence>
<keyword evidence="3 10" id="KW-0132">Cell division</keyword>
<dbReference type="InterPro" id="IPR005863">
    <property type="entry name" value="UDP-N-AcMur_synth"/>
</dbReference>
<evidence type="ECO:0000256" key="9">
    <source>
        <dbReference type="ARBA" id="ARBA00023316"/>
    </source>
</evidence>
<dbReference type="InterPro" id="IPR000713">
    <property type="entry name" value="Mur_ligase_N"/>
</dbReference>
<name>L1MFM9_9CORY</name>
<organism evidence="15 16">
    <name type="scientific">Corynebacterium durum F0235</name>
    <dbReference type="NCBI Taxonomy" id="1035195"/>
    <lineage>
        <taxon>Bacteria</taxon>
        <taxon>Bacillati</taxon>
        <taxon>Actinomycetota</taxon>
        <taxon>Actinomycetes</taxon>
        <taxon>Mycobacteriales</taxon>
        <taxon>Corynebacteriaceae</taxon>
        <taxon>Corynebacterium</taxon>
    </lineage>
</organism>
<keyword evidence="2 10" id="KW-0436">Ligase</keyword>
<feature type="domain" description="Mur ligase central" evidence="14">
    <location>
        <begin position="121"/>
        <end position="305"/>
    </location>
</feature>
<comment type="function">
    <text evidence="10 11">Involved in cell wall formation. Catalyzes the final step in the synthesis of UDP-N-acetylmuramoyl-pentapeptide, the precursor of murein.</text>
</comment>
<gene>
    <name evidence="10" type="primary">murF</name>
    <name evidence="15" type="ORF">HMPREF9997_01672</name>
</gene>
<keyword evidence="8 10" id="KW-0131">Cell cycle</keyword>
<dbReference type="UniPathway" id="UPA00219"/>
<dbReference type="SUPFAM" id="SSF63418">
    <property type="entry name" value="MurE/MurF N-terminal domain"/>
    <property type="match status" value="1"/>
</dbReference>
<keyword evidence="1 10" id="KW-0963">Cytoplasm</keyword>
<evidence type="ECO:0000256" key="7">
    <source>
        <dbReference type="ARBA" id="ARBA00022984"/>
    </source>
</evidence>
<dbReference type="EMBL" id="AMEM01000022">
    <property type="protein sequence ID" value="EKX89769.1"/>
    <property type="molecule type" value="Genomic_DNA"/>
</dbReference>
<dbReference type="STRING" id="1035195.HMPREF9997_01672"/>
<keyword evidence="7 10" id="KW-0573">Peptidoglycan synthesis</keyword>
<dbReference type="Pfam" id="PF08245">
    <property type="entry name" value="Mur_ligase_M"/>
    <property type="match status" value="1"/>
</dbReference>
<dbReference type="EC" id="6.3.2.10" evidence="10 11"/>
<keyword evidence="4 10" id="KW-0547">Nucleotide-binding</keyword>
<evidence type="ECO:0000256" key="2">
    <source>
        <dbReference type="ARBA" id="ARBA00022598"/>
    </source>
</evidence>
<dbReference type="HAMAP" id="MF_02019">
    <property type="entry name" value="MurF"/>
    <property type="match status" value="1"/>
</dbReference>
<dbReference type="GO" id="GO:0009252">
    <property type="term" value="P:peptidoglycan biosynthetic process"/>
    <property type="evidence" value="ECO:0007669"/>
    <property type="project" value="UniProtKB-UniRule"/>
</dbReference>
<evidence type="ECO:0000256" key="4">
    <source>
        <dbReference type="ARBA" id="ARBA00022741"/>
    </source>
</evidence>
<dbReference type="Gene3D" id="3.90.190.20">
    <property type="entry name" value="Mur ligase, C-terminal domain"/>
    <property type="match status" value="1"/>
</dbReference>
<keyword evidence="5 10" id="KW-0067">ATP-binding</keyword>
<evidence type="ECO:0000256" key="8">
    <source>
        <dbReference type="ARBA" id="ARBA00023306"/>
    </source>
</evidence>
<feature type="binding site" evidence="10">
    <location>
        <begin position="123"/>
        <end position="129"/>
    </location>
    <ligand>
        <name>ATP</name>
        <dbReference type="ChEBI" id="CHEBI:30616"/>
    </ligand>
</feature>
<evidence type="ECO:0000259" key="13">
    <source>
        <dbReference type="Pfam" id="PF02875"/>
    </source>
</evidence>
<dbReference type="GO" id="GO:0005524">
    <property type="term" value="F:ATP binding"/>
    <property type="evidence" value="ECO:0007669"/>
    <property type="project" value="UniProtKB-UniRule"/>
</dbReference>
<dbReference type="Gene3D" id="3.40.1390.10">
    <property type="entry name" value="MurE/MurF, N-terminal domain"/>
    <property type="match status" value="1"/>
</dbReference>
<protein>
    <recommendedName>
        <fullName evidence="10 11">UDP-N-acetylmuramoyl-tripeptide--D-alanyl-D-alanine ligase</fullName>
        <ecNumber evidence="10 11">6.3.2.10</ecNumber>
    </recommendedName>
    <alternativeName>
        <fullName evidence="10">D-alanyl-D-alanine-adding enzyme</fullName>
    </alternativeName>
</protein>
<evidence type="ECO:0000313" key="16">
    <source>
        <dbReference type="Proteomes" id="UP000010445"/>
    </source>
</evidence>
<comment type="caution">
    <text evidence="15">The sequence shown here is derived from an EMBL/GenBank/DDBJ whole genome shotgun (WGS) entry which is preliminary data.</text>
</comment>
<dbReference type="OrthoDB" id="9800958at2"/>
<dbReference type="AlphaFoldDB" id="L1MFM9"/>
<reference evidence="15 16" key="1">
    <citation type="submission" date="2012-05" db="EMBL/GenBank/DDBJ databases">
        <authorList>
            <person name="Weinstock G."/>
            <person name="Sodergren E."/>
            <person name="Lobos E.A."/>
            <person name="Fulton L."/>
            <person name="Fulton R."/>
            <person name="Courtney L."/>
            <person name="Fronick C."/>
            <person name="O'Laughlin M."/>
            <person name="Godfrey J."/>
            <person name="Wilson R.M."/>
            <person name="Miner T."/>
            <person name="Farmer C."/>
            <person name="Delehaunty K."/>
            <person name="Cordes M."/>
            <person name="Minx P."/>
            <person name="Tomlinson C."/>
            <person name="Chen J."/>
            <person name="Wollam A."/>
            <person name="Pepin K.H."/>
            <person name="Bhonagiri V."/>
            <person name="Zhang X."/>
            <person name="Suruliraj S."/>
            <person name="Warren W."/>
            <person name="Mitreva M."/>
            <person name="Mardis E.R."/>
            <person name="Wilson R.K."/>
        </authorList>
    </citation>
    <scope>NUCLEOTIDE SEQUENCE [LARGE SCALE GENOMIC DNA]</scope>
    <source>
        <strain evidence="15 16">F0235</strain>
    </source>
</reference>
<feature type="domain" description="Mur ligase N-terminal catalytic" evidence="12">
    <location>
        <begin position="25"/>
        <end position="57"/>
    </location>
</feature>
<dbReference type="InterPro" id="IPR036615">
    <property type="entry name" value="Mur_ligase_C_dom_sf"/>
</dbReference>
<dbReference type="GO" id="GO:0071555">
    <property type="term" value="P:cell wall organization"/>
    <property type="evidence" value="ECO:0007669"/>
    <property type="project" value="UniProtKB-KW"/>
</dbReference>
<dbReference type="PANTHER" id="PTHR43024:SF1">
    <property type="entry name" value="UDP-N-ACETYLMURAMOYL-TRIPEPTIDE--D-ALANYL-D-ALANINE LIGASE"/>
    <property type="match status" value="1"/>
</dbReference>
<dbReference type="SUPFAM" id="SSF53244">
    <property type="entry name" value="MurD-like peptide ligases, peptide-binding domain"/>
    <property type="match status" value="1"/>
</dbReference>
<evidence type="ECO:0000256" key="6">
    <source>
        <dbReference type="ARBA" id="ARBA00022960"/>
    </source>
</evidence>
<dbReference type="GO" id="GO:0008766">
    <property type="term" value="F:UDP-N-acetylmuramoylalanyl-D-glutamyl-2,6-diaminopimelate-D-alanyl-D-alanine ligase activity"/>
    <property type="evidence" value="ECO:0007669"/>
    <property type="project" value="RHEA"/>
</dbReference>